<evidence type="ECO:0000313" key="3">
    <source>
        <dbReference type="Proteomes" id="UP001231915"/>
    </source>
</evidence>
<keyword evidence="3" id="KW-1185">Reference proteome</keyword>
<gene>
    <name evidence="2" type="ORF">QNM18_23655</name>
</gene>
<feature type="domain" description="YgjP-like metallopeptidase" evidence="1">
    <location>
        <begin position="14"/>
        <end position="214"/>
    </location>
</feature>
<dbReference type="RefSeq" id="WP_284138613.1">
    <property type="nucleotide sequence ID" value="NZ_JASJUT010000013.1"/>
</dbReference>
<dbReference type="PANTHER" id="PTHR30399">
    <property type="entry name" value="UNCHARACTERIZED PROTEIN YGJP"/>
    <property type="match status" value="1"/>
</dbReference>
<name>A0ABT7ESW3_9GAMM</name>
<dbReference type="PANTHER" id="PTHR30399:SF1">
    <property type="entry name" value="UTP PYROPHOSPHATASE"/>
    <property type="match status" value="1"/>
</dbReference>
<dbReference type="EMBL" id="JASJUT010000013">
    <property type="protein sequence ID" value="MDK2598055.1"/>
    <property type="molecule type" value="Genomic_DNA"/>
</dbReference>
<organism evidence="2 3">
    <name type="scientific">Pseudoalteromonas obscura</name>
    <dbReference type="NCBI Taxonomy" id="3048491"/>
    <lineage>
        <taxon>Bacteria</taxon>
        <taxon>Pseudomonadati</taxon>
        <taxon>Pseudomonadota</taxon>
        <taxon>Gammaproteobacteria</taxon>
        <taxon>Alteromonadales</taxon>
        <taxon>Pseudoalteromonadaceae</taxon>
        <taxon>Pseudoalteromonas</taxon>
    </lineage>
</organism>
<dbReference type="Proteomes" id="UP001231915">
    <property type="component" value="Unassembled WGS sequence"/>
</dbReference>
<dbReference type="InterPro" id="IPR053136">
    <property type="entry name" value="UTP_pyrophosphatase-like"/>
</dbReference>
<reference evidence="2 3" key="1">
    <citation type="submission" date="2023-05" db="EMBL/GenBank/DDBJ databases">
        <title>Pseudoalteromonas ardens sp. nov., Pseudoalteromonas obscura sp. nov., and Pseudoalteromonas umbrosa sp. nov., isolated from the coral Montipora capitata.</title>
        <authorList>
            <person name="Thomas E.M."/>
            <person name="Smith E.M."/>
            <person name="Papke E."/>
            <person name="Shlafstein M.D."/>
            <person name="Oline D.K."/>
            <person name="Videau P."/>
            <person name="Saw J.H."/>
            <person name="Strangman W.K."/>
            <person name="Ushijima B."/>
        </authorList>
    </citation>
    <scope>NUCLEOTIDE SEQUENCE [LARGE SCALE GENOMIC DNA]</scope>
    <source>
        <strain evidence="2 3">P94</strain>
    </source>
</reference>
<dbReference type="InterPro" id="IPR002725">
    <property type="entry name" value="YgjP-like_metallopeptidase"/>
</dbReference>
<evidence type="ECO:0000259" key="1">
    <source>
        <dbReference type="Pfam" id="PF01863"/>
    </source>
</evidence>
<sequence>MNFNYQLKLSRRRKTVAIKVKPDGVVVYAPEGICENWLTAWLHSKQSWVAQKQRLVADTLPCKKTPLEKVTIFGDCYVVCYGHSSAYIDHQHHRIYIKSSMQQHRDIHIGEIYDLFKVELIAYLHARLPYYQALMGSKYKTLKVRFYKRRWGSLSSKGVLAFNSALLSAPKWVIDYVIVHELAHYHVMAHNHAFWCFVGRFYPEFETAKAYLKQEIKLIQ</sequence>
<dbReference type="CDD" id="cd07344">
    <property type="entry name" value="M48_yhfN_like"/>
    <property type="match status" value="1"/>
</dbReference>
<protein>
    <submittedName>
        <fullName evidence="2">DUF45 domain-containing protein</fullName>
    </submittedName>
</protein>
<accession>A0ABT7ESW3</accession>
<evidence type="ECO:0000313" key="2">
    <source>
        <dbReference type="EMBL" id="MDK2598055.1"/>
    </source>
</evidence>
<dbReference type="Pfam" id="PF01863">
    <property type="entry name" value="YgjP-like"/>
    <property type="match status" value="1"/>
</dbReference>
<proteinExistence type="predicted"/>
<dbReference type="Gene3D" id="3.30.2010.10">
    <property type="entry name" value="Metalloproteases ('zincins'), catalytic domain"/>
    <property type="match status" value="1"/>
</dbReference>
<comment type="caution">
    <text evidence="2">The sequence shown here is derived from an EMBL/GenBank/DDBJ whole genome shotgun (WGS) entry which is preliminary data.</text>
</comment>